<name>A0ABQ5ETE8_9ASTR</name>
<feature type="domain" description="Tf2-1-like SH3-like" evidence="2">
    <location>
        <begin position="303"/>
        <end position="338"/>
    </location>
</feature>
<reference evidence="3" key="2">
    <citation type="submission" date="2022-01" db="EMBL/GenBank/DDBJ databases">
        <authorList>
            <person name="Yamashiro T."/>
            <person name="Shiraishi A."/>
            <person name="Satake H."/>
            <person name="Nakayama K."/>
        </authorList>
    </citation>
    <scope>NUCLEOTIDE SEQUENCE</scope>
</reference>
<dbReference type="EMBL" id="BQNB010016659">
    <property type="protein sequence ID" value="GJT54298.1"/>
    <property type="molecule type" value="Genomic_DNA"/>
</dbReference>
<evidence type="ECO:0000259" key="2">
    <source>
        <dbReference type="Pfam" id="PF24626"/>
    </source>
</evidence>
<comment type="caution">
    <text evidence="3">The sequence shown here is derived from an EMBL/GenBank/DDBJ whole genome shotgun (WGS) entry which is preliminary data.</text>
</comment>
<evidence type="ECO:0000256" key="1">
    <source>
        <dbReference type="SAM" id="MobiDB-lite"/>
    </source>
</evidence>
<gene>
    <name evidence="3" type="ORF">Tco_0989352</name>
</gene>
<organism evidence="3 4">
    <name type="scientific">Tanacetum coccineum</name>
    <dbReference type="NCBI Taxonomy" id="301880"/>
    <lineage>
        <taxon>Eukaryota</taxon>
        <taxon>Viridiplantae</taxon>
        <taxon>Streptophyta</taxon>
        <taxon>Embryophyta</taxon>
        <taxon>Tracheophyta</taxon>
        <taxon>Spermatophyta</taxon>
        <taxon>Magnoliopsida</taxon>
        <taxon>eudicotyledons</taxon>
        <taxon>Gunneridae</taxon>
        <taxon>Pentapetalae</taxon>
        <taxon>asterids</taxon>
        <taxon>campanulids</taxon>
        <taxon>Asterales</taxon>
        <taxon>Asteraceae</taxon>
        <taxon>Asteroideae</taxon>
        <taxon>Anthemideae</taxon>
        <taxon>Anthemidinae</taxon>
        <taxon>Tanacetum</taxon>
    </lineage>
</organism>
<dbReference type="PANTHER" id="PTHR46148:SF59">
    <property type="entry name" value="NUCLEOTIDYLTRANSFERASE, RIBONUCLEASE H"/>
    <property type="match status" value="1"/>
</dbReference>
<protein>
    <recommendedName>
        <fullName evidence="2">Tf2-1-like SH3-like domain-containing protein</fullName>
    </recommendedName>
</protein>
<accession>A0ABQ5ETE8</accession>
<reference evidence="3" key="1">
    <citation type="journal article" date="2022" name="Int. J. Mol. Sci.">
        <title>Draft Genome of Tanacetum Coccineum: Genomic Comparison of Closely Related Tanacetum-Family Plants.</title>
        <authorList>
            <person name="Yamashiro T."/>
            <person name="Shiraishi A."/>
            <person name="Nakayama K."/>
            <person name="Satake H."/>
        </authorList>
    </citation>
    <scope>NUCLEOTIDE SEQUENCE</scope>
</reference>
<evidence type="ECO:0000313" key="4">
    <source>
        <dbReference type="Proteomes" id="UP001151760"/>
    </source>
</evidence>
<dbReference type="Pfam" id="PF24626">
    <property type="entry name" value="SH3_Tf2-1"/>
    <property type="match status" value="1"/>
</dbReference>
<proteinExistence type="predicted"/>
<evidence type="ECO:0000313" key="3">
    <source>
        <dbReference type="EMBL" id="GJT54298.1"/>
    </source>
</evidence>
<feature type="region of interest" description="Disordered" evidence="1">
    <location>
        <begin position="61"/>
        <end position="109"/>
    </location>
</feature>
<feature type="compositionally biased region" description="Basic and acidic residues" evidence="1">
    <location>
        <begin position="61"/>
        <end position="80"/>
    </location>
</feature>
<sequence length="371" mass="42302">MSTSTQEAFNWTSKDEEAIQEIKLRKKQSPSTNFLYKSTIARIGNLLYPYRKGIVSIDLHNEEQEKNNKGTFRPKEKPQEELTPIQGPRDYTLEESPTKMLRGRNGSGRSRRKIWSFDVIVGMDRLSKRKFAKVCHEKVVRIPLEGDGILRVHGERTQGVVKTLMNAKVDELKLSDISVVRDFIDVFPEDLSMTTAMTKEEHGVHLKLVLELLRNEKLCVKVEKGRIKPRRFRAVAMTIQYGVSGMILAVQSEAFKKENILTERIHGSPVLWVEIGESSLTGLELVQETTDKVVLVKEKPISGPFEFLERIGLVADRLRLPEELSCVHDTFHVSNLEKKCLADASLHVSLDEIKVDKTLRFVKEPVENSDP</sequence>
<dbReference type="Proteomes" id="UP001151760">
    <property type="component" value="Unassembled WGS sequence"/>
</dbReference>
<dbReference type="InterPro" id="IPR056924">
    <property type="entry name" value="SH3_Tf2-1"/>
</dbReference>
<keyword evidence="4" id="KW-1185">Reference proteome</keyword>
<dbReference type="PANTHER" id="PTHR46148">
    <property type="entry name" value="CHROMO DOMAIN-CONTAINING PROTEIN"/>
    <property type="match status" value="1"/>
</dbReference>